<name>A0A9Q1FSG4_SYNKA</name>
<protein>
    <recommendedName>
        <fullName evidence="4">Secreted protein</fullName>
    </recommendedName>
</protein>
<organism evidence="2 3">
    <name type="scientific">Synaphobranchus kaupii</name>
    <name type="common">Kaup's arrowtooth eel</name>
    <dbReference type="NCBI Taxonomy" id="118154"/>
    <lineage>
        <taxon>Eukaryota</taxon>
        <taxon>Metazoa</taxon>
        <taxon>Chordata</taxon>
        <taxon>Craniata</taxon>
        <taxon>Vertebrata</taxon>
        <taxon>Euteleostomi</taxon>
        <taxon>Actinopterygii</taxon>
        <taxon>Neopterygii</taxon>
        <taxon>Teleostei</taxon>
        <taxon>Anguilliformes</taxon>
        <taxon>Synaphobranchidae</taxon>
        <taxon>Synaphobranchus</taxon>
    </lineage>
</organism>
<dbReference type="OrthoDB" id="10437559at2759"/>
<feature type="signal peptide" evidence="1">
    <location>
        <begin position="1"/>
        <end position="21"/>
    </location>
</feature>
<feature type="chain" id="PRO_5040223576" description="Secreted protein" evidence="1">
    <location>
        <begin position="22"/>
        <end position="146"/>
    </location>
</feature>
<accession>A0A9Q1FSG4</accession>
<reference evidence="2" key="1">
    <citation type="journal article" date="2023" name="Science">
        <title>Genome structures resolve the early diversification of teleost fishes.</title>
        <authorList>
            <person name="Parey E."/>
            <person name="Louis A."/>
            <person name="Montfort J."/>
            <person name="Bouchez O."/>
            <person name="Roques C."/>
            <person name="Iampietro C."/>
            <person name="Lluch J."/>
            <person name="Castinel A."/>
            <person name="Donnadieu C."/>
            <person name="Desvignes T."/>
            <person name="Floi Bucao C."/>
            <person name="Jouanno E."/>
            <person name="Wen M."/>
            <person name="Mejri S."/>
            <person name="Dirks R."/>
            <person name="Jansen H."/>
            <person name="Henkel C."/>
            <person name="Chen W.J."/>
            <person name="Zahm M."/>
            <person name="Cabau C."/>
            <person name="Klopp C."/>
            <person name="Thompson A.W."/>
            <person name="Robinson-Rechavi M."/>
            <person name="Braasch I."/>
            <person name="Lecointre G."/>
            <person name="Bobe J."/>
            <person name="Postlethwait J.H."/>
            <person name="Berthelot C."/>
            <person name="Roest Crollius H."/>
            <person name="Guiguen Y."/>
        </authorList>
    </citation>
    <scope>NUCLEOTIDE SEQUENCE</scope>
    <source>
        <strain evidence="2">WJC10195</strain>
    </source>
</reference>
<proteinExistence type="predicted"/>
<evidence type="ECO:0000313" key="3">
    <source>
        <dbReference type="Proteomes" id="UP001152622"/>
    </source>
</evidence>
<sequence length="146" mass="16022">MQLWGTIFVTALVEFLASVAAGEGSCKFYVKMFDATKMDCFIPRGDSDPVCGTTKDMSSKHCHIGTRHHQMCIKWPVTTSIMCRNETFNEEMEGTAQDCAADQESMNCTEEFSSDSQSSTPEIKAGWLKVLFALIVAVVLITSSSG</sequence>
<evidence type="ECO:0000313" key="2">
    <source>
        <dbReference type="EMBL" id="KAJ8365199.1"/>
    </source>
</evidence>
<dbReference type="AlphaFoldDB" id="A0A9Q1FSG4"/>
<evidence type="ECO:0008006" key="4">
    <source>
        <dbReference type="Google" id="ProtNLM"/>
    </source>
</evidence>
<dbReference type="Proteomes" id="UP001152622">
    <property type="component" value="Chromosome 4"/>
</dbReference>
<keyword evidence="3" id="KW-1185">Reference proteome</keyword>
<evidence type="ECO:0000256" key="1">
    <source>
        <dbReference type="SAM" id="SignalP"/>
    </source>
</evidence>
<dbReference type="EMBL" id="JAINUF010000004">
    <property type="protein sequence ID" value="KAJ8365199.1"/>
    <property type="molecule type" value="Genomic_DNA"/>
</dbReference>
<gene>
    <name evidence="2" type="ORF">SKAU_G00140300</name>
</gene>
<keyword evidence="1" id="KW-0732">Signal</keyword>
<comment type="caution">
    <text evidence="2">The sequence shown here is derived from an EMBL/GenBank/DDBJ whole genome shotgun (WGS) entry which is preliminary data.</text>
</comment>